<keyword evidence="5 10" id="KW-0145">Chemotaxis</keyword>
<dbReference type="InterPro" id="IPR005503">
    <property type="entry name" value="FliL"/>
</dbReference>
<keyword evidence="7 10" id="KW-0283">Flagellar rotation</keyword>
<comment type="subcellular location">
    <subcellularLocation>
        <location evidence="2">Cell membrane</location>
        <topology evidence="2">Single-pass membrane protein</topology>
    </subcellularLocation>
</comment>
<dbReference type="GO" id="GO:0009425">
    <property type="term" value="C:bacterial-type flagellum basal body"/>
    <property type="evidence" value="ECO:0007669"/>
    <property type="project" value="InterPro"/>
</dbReference>
<feature type="transmembrane region" description="Helical" evidence="10">
    <location>
        <begin position="28"/>
        <end position="52"/>
    </location>
</feature>
<comment type="caution">
    <text evidence="11">The sequence shown here is derived from an EMBL/GenBank/DDBJ whole genome shotgun (WGS) entry which is preliminary data.</text>
</comment>
<evidence type="ECO:0000313" key="11">
    <source>
        <dbReference type="EMBL" id="KAB2954390.1"/>
    </source>
</evidence>
<dbReference type="EMBL" id="WBXO01000001">
    <property type="protein sequence ID" value="KAB2954390.1"/>
    <property type="molecule type" value="Genomic_DNA"/>
</dbReference>
<dbReference type="PANTHER" id="PTHR35091">
    <property type="entry name" value="FLAGELLAR PROTEIN FLIL"/>
    <property type="match status" value="1"/>
</dbReference>
<gene>
    <name evidence="11" type="ORF">F9B85_01500</name>
</gene>
<evidence type="ECO:0000313" key="12">
    <source>
        <dbReference type="Proteomes" id="UP000468766"/>
    </source>
</evidence>
<dbReference type="GO" id="GO:0071978">
    <property type="term" value="P:bacterial-type flagellum-dependent swarming motility"/>
    <property type="evidence" value="ECO:0007669"/>
    <property type="project" value="TreeGrafter"/>
</dbReference>
<name>A0A6I0F3Q6_9FIRM</name>
<proteinExistence type="inferred from homology"/>
<evidence type="ECO:0000256" key="5">
    <source>
        <dbReference type="ARBA" id="ARBA00022500"/>
    </source>
</evidence>
<evidence type="ECO:0000256" key="2">
    <source>
        <dbReference type="ARBA" id="ARBA00004162"/>
    </source>
</evidence>
<reference evidence="11 12" key="1">
    <citation type="submission" date="2019-10" db="EMBL/GenBank/DDBJ databases">
        <title>Whole-genome sequence of the extremophile Heliorestis acidaminivorans DSM 24790.</title>
        <authorList>
            <person name="Kyndt J.A."/>
            <person name="Meyer T.E."/>
        </authorList>
    </citation>
    <scope>NUCLEOTIDE SEQUENCE [LARGE SCALE GENOMIC DNA]</scope>
    <source>
        <strain evidence="11 12">DSM 24790</strain>
    </source>
</reference>
<comment type="function">
    <text evidence="1 10">Controls the rotational direction of flagella during chemotaxis.</text>
</comment>
<organism evidence="11 12">
    <name type="scientific">Heliorestis acidaminivorans</name>
    <dbReference type="NCBI Taxonomy" id="553427"/>
    <lineage>
        <taxon>Bacteria</taxon>
        <taxon>Bacillati</taxon>
        <taxon>Bacillota</taxon>
        <taxon>Clostridia</taxon>
        <taxon>Eubacteriales</taxon>
        <taxon>Heliobacteriaceae</taxon>
        <taxon>Heliorestis</taxon>
    </lineage>
</organism>
<keyword evidence="8 10" id="KW-1133">Transmembrane helix</keyword>
<evidence type="ECO:0000256" key="1">
    <source>
        <dbReference type="ARBA" id="ARBA00002254"/>
    </source>
</evidence>
<evidence type="ECO:0000256" key="4">
    <source>
        <dbReference type="ARBA" id="ARBA00022475"/>
    </source>
</evidence>
<protein>
    <recommendedName>
        <fullName evidence="10">Flagellar protein FliL</fullName>
    </recommendedName>
</protein>
<evidence type="ECO:0000256" key="3">
    <source>
        <dbReference type="ARBA" id="ARBA00008281"/>
    </source>
</evidence>
<dbReference type="PANTHER" id="PTHR35091:SF2">
    <property type="entry name" value="FLAGELLAR PROTEIN FLIL"/>
    <property type="match status" value="1"/>
</dbReference>
<sequence>MPGKERFFTMAENEKNEEKKKSSINIKFIVIALAMMVITALISIAAFTFFVAPNGLIGGTTIQEPVRAPGVLYDPGGEFKTNLADPGGRRYLLAQISLELNMQKRDEKVIAELDEQLPIVRDRVLAVLSAKTIDDFQSHEGRERVKREILIALNKQFGADKFRNVYFIDIVYQ</sequence>
<keyword evidence="9 10" id="KW-0472">Membrane</keyword>
<keyword evidence="6 10" id="KW-0812">Transmembrane</keyword>
<evidence type="ECO:0000256" key="7">
    <source>
        <dbReference type="ARBA" id="ARBA00022779"/>
    </source>
</evidence>
<dbReference type="OrthoDB" id="166089at2"/>
<evidence type="ECO:0000256" key="9">
    <source>
        <dbReference type="ARBA" id="ARBA00023136"/>
    </source>
</evidence>
<dbReference type="Pfam" id="PF03748">
    <property type="entry name" value="FliL"/>
    <property type="match status" value="1"/>
</dbReference>
<evidence type="ECO:0000256" key="8">
    <source>
        <dbReference type="ARBA" id="ARBA00022989"/>
    </source>
</evidence>
<dbReference type="GO" id="GO:0006935">
    <property type="term" value="P:chemotaxis"/>
    <property type="evidence" value="ECO:0007669"/>
    <property type="project" value="UniProtKB-KW"/>
</dbReference>
<evidence type="ECO:0000256" key="6">
    <source>
        <dbReference type="ARBA" id="ARBA00022692"/>
    </source>
</evidence>
<dbReference type="Proteomes" id="UP000468766">
    <property type="component" value="Unassembled WGS sequence"/>
</dbReference>
<dbReference type="GO" id="GO:0005886">
    <property type="term" value="C:plasma membrane"/>
    <property type="evidence" value="ECO:0007669"/>
    <property type="project" value="UniProtKB-SubCell"/>
</dbReference>
<keyword evidence="12" id="KW-1185">Reference proteome</keyword>
<dbReference type="AlphaFoldDB" id="A0A6I0F3Q6"/>
<evidence type="ECO:0000256" key="10">
    <source>
        <dbReference type="RuleBase" id="RU364125"/>
    </source>
</evidence>
<comment type="similarity">
    <text evidence="3 10">Belongs to the FliL family.</text>
</comment>
<keyword evidence="4 10" id="KW-1003">Cell membrane</keyword>
<accession>A0A6I0F3Q6</accession>